<protein>
    <recommendedName>
        <fullName evidence="1">GerMN domain-containing protein</fullName>
    </recommendedName>
</protein>
<sequence length="72" mass="8068">MTLDFNESIFGSADEKKKVISQKVLDSIVLTLTELPDVKSVSVKVNGKAELVNEKRSRAYKAGFTTRTSEYR</sequence>
<dbReference type="InterPro" id="IPR019606">
    <property type="entry name" value="GerMN"/>
</dbReference>
<evidence type="ECO:0000313" key="3">
    <source>
        <dbReference type="Proteomes" id="UP000464658"/>
    </source>
</evidence>
<accession>A0A5S9MD05</accession>
<dbReference type="AlphaFoldDB" id="A0A5S9MD05"/>
<evidence type="ECO:0000259" key="1">
    <source>
        <dbReference type="Pfam" id="PF10646"/>
    </source>
</evidence>
<name>A0A5S9MD05_BACIA</name>
<reference evidence="2 3" key="1">
    <citation type="submission" date="2019-12" db="EMBL/GenBank/DDBJ databases">
        <title>Full genome sequence of a Bacillus safensis strain isolated from commercially available natto in Indonesia.</title>
        <authorList>
            <person name="Yoshida M."/>
            <person name="Uomi M."/>
            <person name="Waturangi D."/>
            <person name="Ekaputri J.J."/>
            <person name="Setiamarga D.H.E."/>
        </authorList>
    </citation>
    <scope>NUCLEOTIDE SEQUENCE [LARGE SCALE GENOMIC DNA]</scope>
    <source>
        <strain evidence="2 3">IDN1</strain>
    </source>
</reference>
<dbReference type="Pfam" id="PF10646">
    <property type="entry name" value="Germane"/>
    <property type="match status" value="1"/>
</dbReference>
<dbReference type="Proteomes" id="UP000464658">
    <property type="component" value="Chromosome"/>
</dbReference>
<feature type="domain" description="GerMN" evidence="1">
    <location>
        <begin position="2"/>
        <end position="49"/>
    </location>
</feature>
<dbReference type="EMBL" id="AP021906">
    <property type="protein sequence ID" value="BBP91347.1"/>
    <property type="molecule type" value="Genomic_DNA"/>
</dbReference>
<organism evidence="2 3">
    <name type="scientific">Bacillus safensis</name>
    <dbReference type="NCBI Taxonomy" id="561879"/>
    <lineage>
        <taxon>Bacteria</taxon>
        <taxon>Bacillati</taxon>
        <taxon>Bacillota</taxon>
        <taxon>Bacilli</taxon>
        <taxon>Bacillales</taxon>
        <taxon>Bacillaceae</taxon>
        <taxon>Bacillus</taxon>
    </lineage>
</organism>
<gene>
    <name evidence="2" type="ORF">BsIDN1_49650</name>
</gene>
<evidence type="ECO:0000313" key="2">
    <source>
        <dbReference type="EMBL" id="BBP91347.1"/>
    </source>
</evidence>
<proteinExistence type="predicted"/>